<name>A0ACC0CEA3_CATRO</name>
<protein>
    <submittedName>
        <fullName evidence="1">Uncharacterized protein</fullName>
    </submittedName>
</protein>
<reference evidence="2" key="1">
    <citation type="journal article" date="2023" name="Nat. Plants">
        <title>Single-cell RNA sequencing provides a high-resolution roadmap for understanding the multicellular compartmentation of specialized metabolism.</title>
        <authorList>
            <person name="Sun S."/>
            <person name="Shen X."/>
            <person name="Li Y."/>
            <person name="Li Y."/>
            <person name="Wang S."/>
            <person name="Li R."/>
            <person name="Zhang H."/>
            <person name="Shen G."/>
            <person name="Guo B."/>
            <person name="Wei J."/>
            <person name="Xu J."/>
            <person name="St-Pierre B."/>
            <person name="Chen S."/>
            <person name="Sun C."/>
        </authorList>
    </citation>
    <scope>NUCLEOTIDE SEQUENCE [LARGE SCALE GENOMIC DNA]</scope>
</reference>
<accession>A0ACC0CEA3</accession>
<sequence>MDGKQPIRLRRALALGHDDRIAISRYTSSRSSSTTTSSATQDIPLTILRISGIQISFVLNPLLLPTLSVYDFHLMIHAHVPRYFLENTLSLPAVENLGTEFMPAETHLVYHVIDEFTPIPVMPPFTVESSINRSIQDMDEWIVEGSKGWHNVEEKGSSRSGLEVTGVTPSIGLTQGRKRTRVTHKRASSSQTSAKKARTATPPPAPLMAKNIVNKYFYTQTVELRIVELIGKPIMAEKRVSHRVLEQYKVLELLEIGCVELALFAERYNENLVKEFYTNLSEDFGNTKSPAYDQDWKRKLILMRDLSLPTDSWVRELDPLVMPKITTLGVVPPSPTPSTLGHTGPGRSTRPHIKVCAAHGYYLKKELKNKERSKPKRNRVGIEVVLQFNGVEDLKGFKIKQLVLSGALKRRDSIVQCAKGVFTYSTRETLDFGLLSRRGLADIGLAELRYQLLCLNSISLVLGITTTGDYGAYSGMPCIIRRSKKSPDPGTLIVNTDIAFAGNKIGIGILVHIHLQILLLSKAIPRTGRFLVDFGELNGLLKDM</sequence>
<dbReference type="Proteomes" id="UP001060085">
    <property type="component" value="Linkage Group LG01"/>
</dbReference>
<comment type="caution">
    <text evidence="1">The sequence shown here is derived from an EMBL/GenBank/DDBJ whole genome shotgun (WGS) entry which is preliminary data.</text>
</comment>
<dbReference type="EMBL" id="CM044701">
    <property type="protein sequence ID" value="KAI5683284.1"/>
    <property type="molecule type" value="Genomic_DNA"/>
</dbReference>
<gene>
    <name evidence="1" type="ORF">M9H77_04512</name>
</gene>
<proteinExistence type="predicted"/>
<evidence type="ECO:0000313" key="2">
    <source>
        <dbReference type="Proteomes" id="UP001060085"/>
    </source>
</evidence>
<evidence type="ECO:0000313" key="1">
    <source>
        <dbReference type="EMBL" id="KAI5683284.1"/>
    </source>
</evidence>
<keyword evidence="2" id="KW-1185">Reference proteome</keyword>
<organism evidence="1 2">
    <name type="scientific">Catharanthus roseus</name>
    <name type="common">Madagascar periwinkle</name>
    <name type="synonym">Vinca rosea</name>
    <dbReference type="NCBI Taxonomy" id="4058"/>
    <lineage>
        <taxon>Eukaryota</taxon>
        <taxon>Viridiplantae</taxon>
        <taxon>Streptophyta</taxon>
        <taxon>Embryophyta</taxon>
        <taxon>Tracheophyta</taxon>
        <taxon>Spermatophyta</taxon>
        <taxon>Magnoliopsida</taxon>
        <taxon>eudicotyledons</taxon>
        <taxon>Gunneridae</taxon>
        <taxon>Pentapetalae</taxon>
        <taxon>asterids</taxon>
        <taxon>lamiids</taxon>
        <taxon>Gentianales</taxon>
        <taxon>Apocynaceae</taxon>
        <taxon>Rauvolfioideae</taxon>
        <taxon>Vinceae</taxon>
        <taxon>Catharanthinae</taxon>
        <taxon>Catharanthus</taxon>
    </lineage>
</organism>